<comment type="caution">
    <text evidence="1">The sequence shown here is derived from an EMBL/GenBank/DDBJ whole genome shotgun (WGS) entry which is preliminary data.</text>
</comment>
<dbReference type="Proteomes" id="UP001597544">
    <property type="component" value="Unassembled WGS sequence"/>
</dbReference>
<reference evidence="2" key="1">
    <citation type="journal article" date="2019" name="Int. J. Syst. Evol. Microbiol.">
        <title>The Global Catalogue of Microorganisms (GCM) 10K type strain sequencing project: providing services to taxonomists for standard genome sequencing and annotation.</title>
        <authorList>
            <consortium name="The Broad Institute Genomics Platform"/>
            <consortium name="The Broad Institute Genome Sequencing Center for Infectious Disease"/>
            <person name="Wu L."/>
            <person name="Ma J."/>
        </authorList>
    </citation>
    <scope>NUCLEOTIDE SEQUENCE [LARGE SCALE GENOMIC DNA]</scope>
    <source>
        <strain evidence="2">KCTC 42498</strain>
    </source>
</reference>
<dbReference type="Gene3D" id="3.30.70.1450">
    <property type="entry name" value="Regulator of K+ conductance, C-terminal domain"/>
    <property type="match status" value="1"/>
</dbReference>
<keyword evidence="2" id="KW-1185">Reference proteome</keyword>
<proteinExistence type="predicted"/>
<dbReference type="RefSeq" id="WP_377503714.1">
    <property type="nucleotide sequence ID" value="NZ_JBHULU010000006.1"/>
</dbReference>
<name>A0ABW5IIQ0_9BACT</name>
<dbReference type="SUPFAM" id="SSF116726">
    <property type="entry name" value="TrkA C-terminal domain-like"/>
    <property type="match status" value="1"/>
</dbReference>
<protein>
    <submittedName>
        <fullName evidence="1">Uncharacterized protein</fullName>
    </submittedName>
</protein>
<organism evidence="1 2">
    <name type="scientific">Pontibacter locisalis</name>
    <dbReference type="NCBI Taxonomy" id="1719035"/>
    <lineage>
        <taxon>Bacteria</taxon>
        <taxon>Pseudomonadati</taxon>
        <taxon>Bacteroidota</taxon>
        <taxon>Cytophagia</taxon>
        <taxon>Cytophagales</taxon>
        <taxon>Hymenobacteraceae</taxon>
        <taxon>Pontibacter</taxon>
    </lineage>
</organism>
<dbReference type="EMBL" id="JBHULU010000006">
    <property type="protein sequence ID" value="MFD2513240.1"/>
    <property type="molecule type" value="Genomic_DNA"/>
</dbReference>
<evidence type="ECO:0000313" key="1">
    <source>
        <dbReference type="EMBL" id="MFD2513240.1"/>
    </source>
</evidence>
<gene>
    <name evidence="1" type="ORF">ACFSRY_05135</name>
</gene>
<evidence type="ECO:0000313" key="2">
    <source>
        <dbReference type="Proteomes" id="UP001597544"/>
    </source>
</evidence>
<accession>A0ABW5IIQ0</accession>
<dbReference type="InterPro" id="IPR036721">
    <property type="entry name" value="RCK_C_sf"/>
</dbReference>
<sequence length="91" mass="10248">MDRIISPEAESAERLAKSLDMKGVVDSFELSEEYNIIEATVPEPYVGKSIAEANFRTEFNVNVLTILRMRERKNLFGKDYKKACRSGGCLG</sequence>